<reference evidence="1 2" key="1">
    <citation type="submission" date="2012-08" db="EMBL/GenBank/DDBJ databases">
        <title>Whole genome shotgun sequence of Kineosphaera limosa NBRC 100340.</title>
        <authorList>
            <person name="Yoshida I."/>
            <person name="Isaki S."/>
            <person name="Hosoyama A."/>
            <person name="Tsuchikane K."/>
            <person name="Katsumata H."/>
            <person name="Ando Y."/>
            <person name="Ohji S."/>
            <person name="Hamada M."/>
            <person name="Tamura T."/>
            <person name="Yamazoe A."/>
            <person name="Yamazaki S."/>
            <person name="Fujita N."/>
        </authorList>
    </citation>
    <scope>NUCLEOTIDE SEQUENCE [LARGE SCALE GENOMIC DNA]</scope>
    <source>
        <strain evidence="1 2">NBRC 100340</strain>
    </source>
</reference>
<keyword evidence="2" id="KW-1185">Reference proteome</keyword>
<feature type="non-terminal residue" evidence="1">
    <location>
        <position position="1"/>
    </location>
</feature>
<dbReference type="EMBL" id="BAHD01000081">
    <property type="protein sequence ID" value="GAB97783.1"/>
    <property type="molecule type" value="Genomic_DNA"/>
</dbReference>
<sequence length="94" mass="9968">GLAALEDDPRARRALTLIADQPRLVGERRLVRSPRALAQHLRDLTLTADSLLDAHAPLADDGPEDAGRRRLVAGLQRALADALHAAGAAAPPRC</sequence>
<organism evidence="1 2">
    <name type="scientific">Kineosphaera limosa NBRC 100340</name>
    <dbReference type="NCBI Taxonomy" id="1184609"/>
    <lineage>
        <taxon>Bacteria</taxon>
        <taxon>Bacillati</taxon>
        <taxon>Actinomycetota</taxon>
        <taxon>Actinomycetes</taxon>
        <taxon>Micrococcales</taxon>
        <taxon>Dermatophilaceae</taxon>
        <taxon>Kineosphaera</taxon>
    </lineage>
</organism>
<evidence type="ECO:0008006" key="3">
    <source>
        <dbReference type="Google" id="ProtNLM"/>
    </source>
</evidence>
<dbReference type="Proteomes" id="UP000008366">
    <property type="component" value="Unassembled WGS sequence"/>
</dbReference>
<comment type="caution">
    <text evidence="1">The sequence shown here is derived from an EMBL/GenBank/DDBJ whole genome shotgun (WGS) entry which is preliminary data.</text>
</comment>
<name>K6VNK7_9MICO</name>
<evidence type="ECO:0000313" key="2">
    <source>
        <dbReference type="Proteomes" id="UP000008366"/>
    </source>
</evidence>
<dbReference type="RefSeq" id="WP_006594315.1">
    <property type="nucleotide sequence ID" value="NZ_BAHD01000081.1"/>
</dbReference>
<gene>
    <name evidence="1" type="ORF">KILIM_081_00250</name>
</gene>
<protein>
    <recommendedName>
        <fullName evidence="3">FUSC family protein</fullName>
    </recommendedName>
</protein>
<accession>K6VNK7</accession>
<proteinExistence type="predicted"/>
<evidence type="ECO:0000313" key="1">
    <source>
        <dbReference type="EMBL" id="GAB97783.1"/>
    </source>
</evidence>
<dbReference type="AlphaFoldDB" id="K6VNK7"/>